<dbReference type="eggNOG" id="COG1268">
    <property type="taxonomic scope" value="Bacteria"/>
</dbReference>
<sequence length="197" mass="21422">MSKLRLSADNFMRKRIDIMNKNQIQRITINGMLLAVMIVCSQLTIPIPIVPITLQTFAVGLIASLLPVWDGLEVIIVYLLLGTLGFPVFANFSGGLAVFLGPTGGYLLSFLVYQLVTAGLLKKFGRQLPVLLAANCLGALLNLLIGSVWITWVLKISFIKAMLIGFVPFLLPGLLKIIVILPIVKRLAPLTLGRQAG</sequence>
<feature type="transmembrane region" description="Helical" evidence="3">
    <location>
        <begin position="128"/>
        <end position="152"/>
    </location>
</feature>
<keyword evidence="2 3" id="KW-0472">Membrane</keyword>
<accession>A0A0R2CMI0</accession>
<reference evidence="4 5" key="1">
    <citation type="journal article" date="2015" name="Genome Announc.">
        <title>Expanding the biotechnology potential of lactobacilli through comparative genomics of 213 strains and associated genera.</title>
        <authorList>
            <person name="Sun Z."/>
            <person name="Harris H.M."/>
            <person name="McCann A."/>
            <person name="Guo C."/>
            <person name="Argimon S."/>
            <person name="Zhang W."/>
            <person name="Yang X."/>
            <person name="Jeffery I.B."/>
            <person name="Cooney J.C."/>
            <person name="Kagawa T.F."/>
            <person name="Liu W."/>
            <person name="Song Y."/>
            <person name="Salvetti E."/>
            <person name="Wrobel A."/>
            <person name="Rasinkangas P."/>
            <person name="Parkhill J."/>
            <person name="Rea M.C."/>
            <person name="O'Sullivan O."/>
            <person name="Ritari J."/>
            <person name="Douillard F.P."/>
            <person name="Paul Ross R."/>
            <person name="Yang R."/>
            <person name="Briner A.E."/>
            <person name="Felis G.E."/>
            <person name="de Vos W.M."/>
            <person name="Barrangou R."/>
            <person name="Klaenhammer T.R."/>
            <person name="Caufield P.W."/>
            <person name="Cui Y."/>
            <person name="Zhang H."/>
            <person name="O'Toole P.W."/>
        </authorList>
    </citation>
    <scope>NUCLEOTIDE SEQUENCE [LARGE SCALE GENOMIC DNA]</scope>
    <source>
        <strain evidence="4 5">DSM 20605</strain>
    </source>
</reference>
<evidence type="ECO:0000256" key="2">
    <source>
        <dbReference type="PIRNR" id="PIRNR016661"/>
    </source>
</evidence>
<dbReference type="InterPro" id="IPR003784">
    <property type="entry name" value="BioY"/>
</dbReference>
<feature type="transmembrane region" description="Helical" evidence="3">
    <location>
        <begin position="27"/>
        <end position="45"/>
    </location>
</feature>
<keyword evidence="3" id="KW-0812">Transmembrane</keyword>
<dbReference type="GO" id="GO:0005886">
    <property type="term" value="C:plasma membrane"/>
    <property type="evidence" value="ECO:0007669"/>
    <property type="project" value="UniProtKB-SubCell"/>
</dbReference>
<dbReference type="AlphaFoldDB" id="A0A0R2CMI0"/>
<name>A0A0R2CMI0_9LACO</name>
<keyword evidence="3" id="KW-1133">Transmembrane helix</keyword>
<comment type="subcellular location">
    <subcellularLocation>
        <location evidence="2">Cell membrane</location>
        <topology evidence="2">Multi-pass membrane protein</topology>
    </subcellularLocation>
</comment>
<dbReference type="PATRIC" id="fig|1133569.4.peg.434"/>
<proteinExistence type="inferred from homology"/>
<keyword evidence="2" id="KW-1003">Cell membrane</keyword>
<dbReference type="GO" id="GO:0015225">
    <property type="term" value="F:biotin transmembrane transporter activity"/>
    <property type="evidence" value="ECO:0007669"/>
    <property type="project" value="UniProtKB-UniRule"/>
</dbReference>
<dbReference type="EMBL" id="AYYX01000014">
    <property type="protein sequence ID" value="KRM89043.1"/>
    <property type="molecule type" value="Genomic_DNA"/>
</dbReference>
<feature type="transmembrane region" description="Helical" evidence="3">
    <location>
        <begin position="105"/>
        <end position="121"/>
    </location>
</feature>
<dbReference type="STRING" id="1133569.FD21_GL000410"/>
<dbReference type="PANTHER" id="PTHR34295:SF1">
    <property type="entry name" value="BIOTIN TRANSPORTER BIOY"/>
    <property type="match status" value="1"/>
</dbReference>
<feature type="transmembrane region" description="Helical" evidence="3">
    <location>
        <begin position="76"/>
        <end position="99"/>
    </location>
</feature>
<gene>
    <name evidence="4" type="ORF">FD21_GL000410</name>
</gene>
<dbReference type="Gene3D" id="1.10.1760.20">
    <property type="match status" value="1"/>
</dbReference>
<feature type="transmembrane region" description="Helical" evidence="3">
    <location>
        <begin position="158"/>
        <end position="184"/>
    </location>
</feature>
<dbReference type="Proteomes" id="UP000051576">
    <property type="component" value="Unassembled WGS sequence"/>
</dbReference>
<evidence type="ECO:0000313" key="5">
    <source>
        <dbReference type="Proteomes" id="UP000051576"/>
    </source>
</evidence>
<dbReference type="PIRSF" id="PIRSF016661">
    <property type="entry name" value="BioY"/>
    <property type="match status" value="1"/>
</dbReference>
<protein>
    <recommendedName>
        <fullName evidence="2">Biotin transporter</fullName>
    </recommendedName>
</protein>
<evidence type="ECO:0000256" key="3">
    <source>
        <dbReference type="SAM" id="Phobius"/>
    </source>
</evidence>
<evidence type="ECO:0000256" key="1">
    <source>
        <dbReference type="ARBA" id="ARBA00010692"/>
    </source>
</evidence>
<organism evidence="4 5">
    <name type="scientific">Liquorilactobacillus vini DSM 20605</name>
    <dbReference type="NCBI Taxonomy" id="1133569"/>
    <lineage>
        <taxon>Bacteria</taxon>
        <taxon>Bacillati</taxon>
        <taxon>Bacillota</taxon>
        <taxon>Bacilli</taxon>
        <taxon>Lactobacillales</taxon>
        <taxon>Lactobacillaceae</taxon>
        <taxon>Liquorilactobacillus</taxon>
    </lineage>
</organism>
<evidence type="ECO:0000313" key="4">
    <source>
        <dbReference type="EMBL" id="KRM89043.1"/>
    </source>
</evidence>
<comment type="similarity">
    <text evidence="1 2">Belongs to the BioY family.</text>
</comment>
<keyword evidence="5" id="KW-1185">Reference proteome</keyword>
<dbReference type="Pfam" id="PF02632">
    <property type="entry name" value="BioY"/>
    <property type="match status" value="1"/>
</dbReference>
<dbReference type="PANTHER" id="PTHR34295">
    <property type="entry name" value="BIOTIN TRANSPORTER BIOY"/>
    <property type="match status" value="1"/>
</dbReference>
<keyword evidence="2" id="KW-0813">Transport</keyword>
<comment type="caution">
    <text evidence="4">The sequence shown here is derived from an EMBL/GenBank/DDBJ whole genome shotgun (WGS) entry which is preliminary data.</text>
</comment>